<comment type="function">
    <text evidence="8">Gustatory receptor which mediates acceptance or avoidance behavior, depending on its substrates.</text>
</comment>
<dbReference type="AlphaFoldDB" id="A0A6J1S8X5"/>
<feature type="transmembrane region" description="Helical" evidence="8">
    <location>
        <begin position="483"/>
        <end position="506"/>
    </location>
</feature>
<dbReference type="GO" id="GO:0007165">
    <property type="term" value="P:signal transduction"/>
    <property type="evidence" value="ECO:0007669"/>
    <property type="project" value="UniProtKB-KW"/>
</dbReference>
<keyword evidence="3 8" id="KW-0812">Transmembrane</keyword>
<accession>A0A6J1S8X5</accession>
<evidence type="ECO:0000256" key="7">
    <source>
        <dbReference type="ARBA" id="ARBA00023224"/>
    </source>
</evidence>
<comment type="caution">
    <text evidence="8">Lacks conserved residue(s) required for the propagation of feature annotation.</text>
</comment>
<keyword evidence="2 8" id="KW-1003">Cell membrane</keyword>
<proteinExistence type="inferred from homology"/>
<dbReference type="OrthoDB" id="6366728at2759"/>
<keyword evidence="9" id="KW-1185">Reference proteome</keyword>
<feature type="transmembrane region" description="Helical" evidence="8">
    <location>
        <begin position="197"/>
        <end position="215"/>
    </location>
</feature>
<reference evidence="10" key="1">
    <citation type="submission" date="2025-08" db="UniProtKB">
        <authorList>
            <consortium name="RefSeq"/>
        </authorList>
    </citation>
    <scope>IDENTIFICATION</scope>
    <source>
        <tissue evidence="10">Whole organism</tissue>
    </source>
</reference>
<dbReference type="GO" id="GO:0030424">
    <property type="term" value="C:axon"/>
    <property type="evidence" value="ECO:0007669"/>
    <property type="project" value="TreeGrafter"/>
</dbReference>
<comment type="subcellular location">
    <subcellularLocation>
        <location evidence="1 8">Cell membrane</location>
        <topology evidence="1 8">Multi-pass membrane protein</topology>
    </subcellularLocation>
</comment>
<name>A0A6J1S8X5_FRAOC</name>
<evidence type="ECO:0000256" key="1">
    <source>
        <dbReference type="ARBA" id="ARBA00004651"/>
    </source>
</evidence>
<feature type="transmembrane region" description="Helical" evidence="8">
    <location>
        <begin position="378"/>
        <end position="397"/>
    </location>
</feature>
<dbReference type="Proteomes" id="UP000504606">
    <property type="component" value="Unplaced"/>
</dbReference>
<keyword evidence="5 8" id="KW-0472">Membrane</keyword>
<evidence type="ECO:0000256" key="4">
    <source>
        <dbReference type="ARBA" id="ARBA00022989"/>
    </source>
</evidence>
<protein>
    <recommendedName>
        <fullName evidence="8">Gustatory receptor</fullName>
    </recommendedName>
</protein>
<dbReference type="GO" id="GO:0030425">
    <property type="term" value="C:dendrite"/>
    <property type="evidence" value="ECO:0007669"/>
    <property type="project" value="TreeGrafter"/>
</dbReference>
<keyword evidence="4 8" id="KW-1133">Transmembrane helix</keyword>
<dbReference type="GO" id="GO:0043025">
    <property type="term" value="C:neuronal cell body"/>
    <property type="evidence" value="ECO:0007669"/>
    <property type="project" value="TreeGrafter"/>
</dbReference>
<dbReference type="PANTHER" id="PTHR21143">
    <property type="entry name" value="INVERTEBRATE GUSTATORY RECEPTOR"/>
    <property type="match status" value="1"/>
</dbReference>
<dbReference type="Pfam" id="PF08395">
    <property type="entry name" value="7tm_7"/>
    <property type="match status" value="1"/>
</dbReference>
<keyword evidence="6 8" id="KW-0675">Receptor</keyword>
<dbReference type="GO" id="GO:0007635">
    <property type="term" value="P:chemosensory behavior"/>
    <property type="evidence" value="ECO:0007669"/>
    <property type="project" value="TreeGrafter"/>
</dbReference>
<sequence length="524" mass="57079">MASRAHVRAAVGLLRRFTRWAGGDYYDGTTLVQRGTRGWLWQVGRVMGLLPISFKNCVCPSQPAFLSSRGSDRLGDPGLPPSWDATGRIGGVKECSCPVAARSVPWMMYSCGVAAVLLPMSMYAVYSDRAEARAGRPSLRMSTRTDELVTFCDILSNSFCTLVCFLQLAYQMQKGSLFSLLDQMQQVDRLLQIRPPAVPGLLALWLLLLILIMFMDASMWTEMNQGLQYAATYLPFYGVYLNTFVMEVLFIDEAHSINMRFKALNQMLDAALALPSYQVAVAAEQPTPMTMEQGWMRSSARSRRMSIAALADGTLYPSKLGTAAAAAAGAGSRRSRMRPEPGGGAAAGALVPIQRLNMAHHMLCELTFTIARRYGLSLLADMLCLLLHLVITAYFLLKHLISETVLVSGQYIVMQAVWLAAHLGRMLFIVLPCSRASAEAGRTGTLVGVVLSTTAPSSHAHRQLETFSIQLLHHRVNFNACGLFELGLPLVVSILGAVTTYLVVLLQLKGAPGESTANSTAVVS</sequence>
<dbReference type="GO" id="GO:0008049">
    <property type="term" value="P:male courtship behavior"/>
    <property type="evidence" value="ECO:0007669"/>
    <property type="project" value="TreeGrafter"/>
</dbReference>
<dbReference type="KEGG" id="foc:113204263"/>
<dbReference type="RefSeq" id="XP_026275166.2">
    <property type="nucleotide sequence ID" value="XM_026419381.2"/>
</dbReference>
<evidence type="ECO:0000256" key="6">
    <source>
        <dbReference type="ARBA" id="ARBA00023170"/>
    </source>
</evidence>
<feature type="transmembrane region" description="Helical" evidence="8">
    <location>
        <begin position="409"/>
        <end position="431"/>
    </location>
</feature>
<evidence type="ECO:0000313" key="10">
    <source>
        <dbReference type="RefSeq" id="XP_026275166.2"/>
    </source>
</evidence>
<dbReference type="PANTHER" id="PTHR21143:SF133">
    <property type="entry name" value="GUSTATORY AND PHEROMONE RECEPTOR 32A-RELATED"/>
    <property type="match status" value="1"/>
</dbReference>
<evidence type="ECO:0000256" key="8">
    <source>
        <dbReference type="RuleBase" id="RU363108"/>
    </source>
</evidence>
<evidence type="ECO:0000256" key="3">
    <source>
        <dbReference type="ARBA" id="ARBA00022692"/>
    </source>
</evidence>
<keyword evidence="7 8" id="KW-0807">Transducer</keyword>
<dbReference type="GeneID" id="113204263"/>
<evidence type="ECO:0000313" key="9">
    <source>
        <dbReference type="Proteomes" id="UP000504606"/>
    </source>
</evidence>
<gene>
    <name evidence="10" type="primary">LOC113204263</name>
</gene>
<comment type="similarity">
    <text evidence="8">Belongs to the insect chemoreceptor superfamily. Gustatory receptor (GR) family.</text>
</comment>
<feature type="transmembrane region" description="Helical" evidence="8">
    <location>
        <begin position="106"/>
        <end position="127"/>
    </location>
</feature>
<organism evidence="9 10">
    <name type="scientific">Frankliniella occidentalis</name>
    <name type="common">Western flower thrips</name>
    <name type="synonym">Euthrips occidentalis</name>
    <dbReference type="NCBI Taxonomy" id="133901"/>
    <lineage>
        <taxon>Eukaryota</taxon>
        <taxon>Metazoa</taxon>
        <taxon>Ecdysozoa</taxon>
        <taxon>Arthropoda</taxon>
        <taxon>Hexapoda</taxon>
        <taxon>Insecta</taxon>
        <taxon>Pterygota</taxon>
        <taxon>Neoptera</taxon>
        <taxon>Paraneoptera</taxon>
        <taxon>Thysanoptera</taxon>
        <taxon>Terebrantia</taxon>
        <taxon>Thripoidea</taxon>
        <taxon>Thripidae</taxon>
        <taxon>Frankliniella</taxon>
    </lineage>
</organism>
<evidence type="ECO:0000256" key="5">
    <source>
        <dbReference type="ARBA" id="ARBA00023136"/>
    </source>
</evidence>
<dbReference type="GO" id="GO:0050909">
    <property type="term" value="P:sensory perception of taste"/>
    <property type="evidence" value="ECO:0007669"/>
    <property type="project" value="InterPro"/>
</dbReference>
<evidence type="ECO:0000256" key="2">
    <source>
        <dbReference type="ARBA" id="ARBA00022475"/>
    </source>
</evidence>
<dbReference type="InterPro" id="IPR013604">
    <property type="entry name" value="7TM_chemorcpt"/>
</dbReference>
<dbReference type="GO" id="GO:0005886">
    <property type="term" value="C:plasma membrane"/>
    <property type="evidence" value="ECO:0007669"/>
    <property type="project" value="UniProtKB-SubCell"/>
</dbReference>